<evidence type="ECO:0000256" key="2">
    <source>
        <dbReference type="SAM" id="SignalP"/>
    </source>
</evidence>
<dbReference type="PANTHER" id="PTHR46484">
    <property type="entry name" value="SI:CH211-171H4.5-RELATED"/>
    <property type="match status" value="1"/>
</dbReference>
<dbReference type="EMBL" id="JAFJMO010000001">
    <property type="protein sequence ID" value="KAJ8287568.1"/>
    <property type="molecule type" value="Genomic_DNA"/>
</dbReference>
<evidence type="ECO:0000256" key="1">
    <source>
        <dbReference type="SAM" id="MobiDB-lite"/>
    </source>
</evidence>
<feature type="non-terminal residue" evidence="4">
    <location>
        <position position="193"/>
    </location>
</feature>
<evidence type="ECO:0000259" key="3">
    <source>
        <dbReference type="PROSITE" id="PS50835"/>
    </source>
</evidence>
<feature type="region of interest" description="Disordered" evidence="1">
    <location>
        <begin position="174"/>
        <end position="193"/>
    </location>
</feature>
<proteinExistence type="predicted"/>
<dbReference type="Proteomes" id="UP001152803">
    <property type="component" value="Unassembled WGS sequence"/>
</dbReference>
<feature type="signal peptide" evidence="2">
    <location>
        <begin position="1"/>
        <end position="19"/>
    </location>
</feature>
<sequence length="193" mass="21064">MTGTERFILIGCLLQGALGGEWAVWMPQSIEALNGSCVLIPCRFDIPALHDKHLGASVSGIWRKSTGTGPVVFNSSTAETKPEQNKIKGTLIGKLQNKTCTTILDSFPSSYSDRYFFRLESQTALKYTFDTSVIINVQDSPPKPKLTPEKVEVMEGTSVSLSCSAAAPCPQLPPNLTWTPRLSDSVDQLQENE</sequence>
<feature type="chain" id="PRO_5040461512" description="Ig-like domain-containing protein" evidence="2">
    <location>
        <begin position="20"/>
        <end position="193"/>
    </location>
</feature>
<dbReference type="Gene3D" id="2.60.40.10">
    <property type="entry name" value="Immunoglobulins"/>
    <property type="match status" value="2"/>
</dbReference>
<evidence type="ECO:0000313" key="4">
    <source>
        <dbReference type="EMBL" id="KAJ8287568.1"/>
    </source>
</evidence>
<comment type="caution">
    <text evidence="4">The sequence shown here is derived from an EMBL/GenBank/DDBJ whole genome shotgun (WGS) entry which is preliminary data.</text>
</comment>
<dbReference type="InterPro" id="IPR013783">
    <property type="entry name" value="Ig-like_fold"/>
</dbReference>
<dbReference type="InterPro" id="IPR007110">
    <property type="entry name" value="Ig-like_dom"/>
</dbReference>
<dbReference type="OrthoDB" id="6413693at2759"/>
<name>A0A9Q1E0U4_CONCO</name>
<keyword evidence="5" id="KW-1185">Reference proteome</keyword>
<dbReference type="PROSITE" id="PS50835">
    <property type="entry name" value="IG_LIKE"/>
    <property type="match status" value="1"/>
</dbReference>
<dbReference type="PANTHER" id="PTHR46484:SF8">
    <property type="entry name" value="B-CELL RECEPTOR CD22-LIKE-RELATED"/>
    <property type="match status" value="1"/>
</dbReference>
<feature type="domain" description="Ig-like" evidence="3">
    <location>
        <begin position="142"/>
        <end position="193"/>
    </location>
</feature>
<protein>
    <recommendedName>
        <fullName evidence="3">Ig-like domain-containing protein</fullName>
    </recommendedName>
</protein>
<evidence type="ECO:0000313" key="5">
    <source>
        <dbReference type="Proteomes" id="UP001152803"/>
    </source>
</evidence>
<gene>
    <name evidence="4" type="ORF">COCON_G00002270</name>
</gene>
<keyword evidence="2" id="KW-0732">Signal</keyword>
<accession>A0A9Q1E0U4</accession>
<dbReference type="AlphaFoldDB" id="A0A9Q1E0U4"/>
<organism evidence="4 5">
    <name type="scientific">Conger conger</name>
    <name type="common">Conger eel</name>
    <name type="synonym">Muraena conger</name>
    <dbReference type="NCBI Taxonomy" id="82655"/>
    <lineage>
        <taxon>Eukaryota</taxon>
        <taxon>Metazoa</taxon>
        <taxon>Chordata</taxon>
        <taxon>Craniata</taxon>
        <taxon>Vertebrata</taxon>
        <taxon>Euteleostomi</taxon>
        <taxon>Actinopterygii</taxon>
        <taxon>Neopterygii</taxon>
        <taxon>Teleostei</taxon>
        <taxon>Anguilliformes</taxon>
        <taxon>Congridae</taxon>
        <taxon>Conger</taxon>
    </lineage>
</organism>
<dbReference type="InterPro" id="IPR036179">
    <property type="entry name" value="Ig-like_dom_sf"/>
</dbReference>
<dbReference type="SUPFAM" id="SSF48726">
    <property type="entry name" value="Immunoglobulin"/>
    <property type="match status" value="1"/>
</dbReference>
<reference evidence="4" key="1">
    <citation type="journal article" date="2023" name="Science">
        <title>Genome structures resolve the early diversification of teleost fishes.</title>
        <authorList>
            <person name="Parey E."/>
            <person name="Louis A."/>
            <person name="Montfort J."/>
            <person name="Bouchez O."/>
            <person name="Roques C."/>
            <person name="Iampietro C."/>
            <person name="Lluch J."/>
            <person name="Castinel A."/>
            <person name="Donnadieu C."/>
            <person name="Desvignes T."/>
            <person name="Floi Bucao C."/>
            <person name="Jouanno E."/>
            <person name="Wen M."/>
            <person name="Mejri S."/>
            <person name="Dirks R."/>
            <person name="Jansen H."/>
            <person name="Henkel C."/>
            <person name="Chen W.J."/>
            <person name="Zahm M."/>
            <person name="Cabau C."/>
            <person name="Klopp C."/>
            <person name="Thompson A.W."/>
            <person name="Robinson-Rechavi M."/>
            <person name="Braasch I."/>
            <person name="Lecointre G."/>
            <person name="Bobe J."/>
            <person name="Postlethwait J.H."/>
            <person name="Berthelot C."/>
            <person name="Roest Crollius H."/>
            <person name="Guiguen Y."/>
        </authorList>
    </citation>
    <scope>NUCLEOTIDE SEQUENCE</scope>
    <source>
        <strain evidence="4">Concon-B</strain>
    </source>
</reference>